<sequence>MCGFSGYFTNKKFSLNESALLEEMGRSIINRGPDAGGCWFDSSAGIGLSHRRLAIVDLSNAGQQPMRSSSGRFVIAFNGEIYNHVQLRKLLEGSGSSLAWNGHSDTETLLECFEQWGIEKTLQATVGMFAIALWDSQQHELILARDRLGEKPLYWGWHNEVLLFGSELKALKIHPAFSADIDRNALALYLRHNYVPAPYSIYKGIEKLMPGCYVRISLGQTREAVSVIPFWSFNQVIKAGHDVPLEADSKGVIDALESQITESLSMQMLADVPLGAFLSGGVDSSLIVGLMQKQSPRPIKTFTIGFNEAGFNEAEHALAVSRHLGTDHTEIYIQPKDALDVIPSLPQIYCEPFADSSQIPTFLVSQLAKQQVTVALSGDAGDELFGGYNPYQFAPRVWNKVCKVPLPLRRIAASSLKVLPFKGRVERFVDILGASSREDFYRQLVSHWADPLVAVIGAKEPQTLLNTSSKCLSIESYEEWMMAMDAQTYMVDDILVKVDRAAMANSLETRVPLLDHRVVELAWRIPLDMKIRDGVGKWVLREVLYRHVPRQLIERPKKGFSIPIASWLRGPLREWAENLLSESRLRQEGFFHPEPIRRIWQNHVNGRADYSSKLWGVLMFQAWLEEQGR</sequence>
<dbReference type="GO" id="GO:0005829">
    <property type="term" value="C:cytosol"/>
    <property type="evidence" value="ECO:0007669"/>
    <property type="project" value="TreeGrafter"/>
</dbReference>
<evidence type="ECO:0000256" key="9">
    <source>
        <dbReference type="PIRSR" id="PIRSR001589-2"/>
    </source>
</evidence>
<evidence type="ECO:0000256" key="5">
    <source>
        <dbReference type="ARBA" id="ARBA00022840"/>
    </source>
</evidence>
<evidence type="ECO:0000313" key="12">
    <source>
        <dbReference type="EMBL" id="KIR23157.1"/>
    </source>
</evidence>
<keyword evidence="6 8" id="KW-0315">Glutamine amidotransferase</keyword>
<feature type="binding site" evidence="9">
    <location>
        <begin position="377"/>
        <end position="378"/>
    </location>
    <ligand>
        <name>ATP</name>
        <dbReference type="ChEBI" id="CHEBI:30616"/>
    </ligand>
</feature>
<keyword evidence="5 9" id="KW-0067">ATP-binding</keyword>
<dbReference type="InterPro" id="IPR001962">
    <property type="entry name" value="Asn_synthase"/>
</dbReference>
<dbReference type="InterPro" id="IPR006426">
    <property type="entry name" value="Asn_synth_AEB"/>
</dbReference>
<dbReference type="PROSITE" id="PS51278">
    <property type="entry name" value="GATASE_TYPE_2"/>
    <property type="match status" value="1"/>
</dbReference>
<keyword evidence="4 9" id="KW-0547">Nucleotide-binding</keyword>
<dbReference type="GO" id="GO:0006529">
    <property type="term" value="P:asparagine biosynthetic process"/>
    <property type="evidence" value="ECO:0007669"/>
    <property type="project" value="UniProtKB-KW"/>
</dbReference>
<dbReference type="GO" id="GO:0005524">
    <property type="term" value="F:ATP binding"/>
    <property type="evidence" value="ECO:0007669"/>
    <property type="project" value="UniProtKB-KW"/>
</dbReference>
<reference evidence="12 13" key="1">
    <citation type="submission" date="2015-01" db="EMBL/GenBank/DDBJ databases">
        <title>Genome sequence of the beneficial rhizobacterium Pseudomonas fluorescens 2-79.</title>
        <authorList>
            <person name="Thuermer A."/>
            <person name="Daniel R."/>
        </authorList>
    </citation>
    <scope>NUCLEOTIDE SEQUENCE [LARGE SCALE GENOMIC DNA]</scope>
    <source>
        <strain evidence="12 13">2-79</strain>
    </source>
</reference>
<proteinExistence type="inferred from homology"/>
<gene>
    <name evidence="12" type="primary">asnB_2</name>
    <name evidence="12" type="ORF">PFLU3_13100</name>
</gene>
<dbReference type="CDD" id="cd01991">
    <property type="entry name" value="Asn_synthase_B_C"/>
    <property type="match status" value="1"/>
</dbReference>
<organism evidence="12 13">
    <name type="scientific">Pseudomonas fluorescens</name>
    <dbReference type="NCBI Taxonomy" id="294"/>
    <lineage>
        <taxon>Bacteria</taxon>
        <taxon>Pseudomonadati</taxon>
        <taxon>Pseudomonadota</taxon>
        <taxon>Gammaproteobacteria</taxon>
        <taxon>Pseudomonadales</taxon>
        <taxon>Pseudomonadaceae</taxon>
        <taxon>Pseudomonas</taxon>
    </lineage>
</organism>
<comment type="similarity">
    <text evidence="2">Belongs to the asparagine synthetase family.</text>
</comment>
<evidence type="ECO:0000256" key="4">
    <source>
        <dbReference type="ARBA" id="ARBA00022741"/>
    </source>
</evidence>
<accession>A0A0D0RUB8</accession>
<dbReference type="AlphaFoldDB" id="A0A0D0RUB8"/>
<name>A0A0D0RUB8_PSEFL</name>
<dbReference type="Proteomes" id="UP000032210">
    <property type="component" value="Unassembled WGS sequence"/>
</dbReference>
<keyword evidence="8" id="KW-0061">Asparagine biosynthesis</keyword>
<dbReference type="InterPro" id="IPR051786">
    <property type="entry name" value="ASN_synthetase/amidase"/>
</dbReference>
<evidence type="ECO:0000256" key="8">
    <source>
        <dbReference type="PIRSR" id="PIRSR001589-1"/>
    </source>
</evidence>
<comment type="caution">
    <text evidence="12">The sequence shown here is derived from an EMBL/GenBank/DDBJ whole genome shotgun (WGS) entry which is preliminary data.</text>
</comment>
<feature type="site" description="Important for beta-aspartyl-AMP intermediate formation" evidence="10">
    <location>
        <position position="379"/>
    </location>
</feature>
<dbReference type="SUPFAM" id="SSF52402">
    <property type="entry name" value="Adenine nucleotide alpha hydrolases-like"/>
    <property type="match status" value="1"/>
</dbReference>
<dbReference type="RefSeq" id="WP_043047434.1">
    <property type="nucleotide sequence ID" value="NZ_JXCQ01000008.1"/>
</dbReference>
<dbReference type="CDD" id="cd00712">
    <property type="entry name" value="AsnB"/>
    <property type="match status" value="1"/>
</dbReference>
<dbReference type="Gene3D" id="3.60.20.10">
    <property type="entry name" value="Glutamine Phosphoribosylpyrophosphate, subunit 1, domain 1"/>
    <property type="match status" value="1"/>
</dbReference>
<evidence type="ECO:0000256" key="10">
    <source>
        <dbReference type="PIRSR" id="PIRSR001589-3"/>
    </source>
</evidence>
<dbReference type="Pfam" id="PF00733">
    <property type="entry name" value="Asn_synthase"/>
    <property type="match status" value="1"/>
</dbReference>
<feature type="binding site" evidence="9">
    <location>
        <position position="105"/>
    </location>
    <ligand>
        <name>L-glutamine</name>
        <dbReference type="ChEBI" id="CHEBI:58359"/>
    </ligand>
</feature>
<feature type="active site" description="For GATase activity" evidence="8">
    <location>
        <position position="2"/>
    </location>
</feature>
<dbReference type="InterPro" id="IPR017932">
    <property type="entry name" value="GATase_2_dom"/>
</dbReference>
<evidence type="ECO:0000256" key="3">
    <source>
        <dbReference type="ARBA" id="ARBA00012737"/>
    </source>
</evidence>
<evidence type="ECO:0000259" key="11">
    <source>
        <dbReference type="PROSITE" id="PS51278"/>
    </source>
</evidence>
<keyword evidence="12" id="KW-0436">Ligase</keyword>
<dbReference type="PANTHER" id="PTHR43284">
    <property type="entry name" value="ASPARAGINE SYNTHETASE (GLUTAMINE-HYDROLYZING)"/>
    <property type="match status" value="1"/>
</dbReference>
<evidence type="ECO:0000256" key="2">
    <source>
        <dbReference type="ARBA" id="ARBA00005752"/>
    </source>
</evidence>
<feature type="binding site" evidence="9">
    <location>
        <position position="304"/>
    </location>
    <ligand>
        <name>ATP</name>
        <dbReference type="ChEBI" id="CHEBI:30616"/>
    </ligand>
</feature>
<dbReference type="GO" id="GO:0004066">
    <property type="term" value="F:asparagine synthase (glutamine-hydrolyzing) activity"/>
    <property type="evidence" value="ECO:0007669"/>
    <property type="project" value="UniProtKB-EC"/>
</dbReference>
<protein>
    <recommendedName>
        <fullName evidence="3">asparagine synthase (glutamine-hydrolyzing)</fullName>
        <ecNumber evidence="3">6.3.5.4</ecNumber>
    </recommendedName>
</protein>
<evidence type="ECO:0000256" key="7">
    <source>
        <dbReference type="ARBA" id="ARBA00048741"/>
    </source>
</evidence>
<dbReference type="InterPro" id="IPR014729">
    <property type="entry name" value="Rossmann-like_a/b/a_fold"/>
</dbReference>
<dbReference type="EC" id="6.3.5.4" evidence="3"/>
<dbReference type="PANTHER" id="PTHR43284:SF1">
    <property type="entry name" value="ASPARAGINE SYNTHETASE"/>
    <property type="match status" value="1"/>
</dbReference>
<feature type="domain" description="Glutamine amidotransferase type-2" evidence="11">
    <location>
        <begin position="2"/>
        <end position="219"/>
    </location>
</feature>
<comment type="catalytic activity">
    <reaction evidence="7">
        <text>L-aspartate + L-glutamine + ATP + H2O = L-asparagine + L-glutamate + AMP + diphosphate + H(+)</text>
        <dbReference type="Rhea" id="RHEA:12228"/>
        <dbReference type="ChEBI" id="CHEBI:15377"/>
        <dbReference type="ChEBI" id="CHEBI:15378"/>
        <dbReference type="ChEBI" id="CHEBI:29985"/>
        <dbReference type="ChEBI" id="CHEBI:29991"/>
        <dbReference type="ChEBI" id="CHEBI:30616"/>
        <dbReference type="ChEBI" id="CHEBI:33019"/>
        <dbReference type="ChEBI" id="CHEBI:58048"/>
        <dbReference type="ChEBI" id="CHEBI:58359"/>
        <dbReference type="ChEBI" id="CHEBI:456215"/>
        <dbReference type="EC" id="6.3.5.4"/>
    </reaction>
</comment>
<evidence type="ECO:0000313" key="13">
    <source>
        <dbReference type="Proteomes" id="UP000032210"/>
    </source>
</evidence>
<dbReference type="EMBL" id="JXCQ01000008">
    <property type="protein sequence ID" value="KIR23157.1"/>
    <property type="molecule type" value="Genomic_DNA"/>
</dbReference>
<evidence type="ECO:0000256" key="6">
    <source>
        <dbReference type="ARBA" id="ARBA00022962"/>
    </source>
</evidence>
<dbReference type="InterPro" id="IPR029055">
    <property type="entry name" value="Ntn_hydrolases_N"/>
</dbReference>
<evidence type="ECO:0000256" key="1">
    <source>
        <dbReference type="ARBA" id="ARBA00005187"/>
    </source>
</evidence>
<dbReference type="PIRSF" id="PIRSF001589">
    <property type="entry name" value="Asn_synthetase_glu-h"/>
    <property type="match status" value="1"/>
</dbReference>
<dbReference type="NCBIfam" id="TIGR01536">
    <property type="entry name" value="asn_synth_AEB"/>
    <property type="match status" value="1"/>
</dbReference>
<dbReference type="PATRIC" id="fig|294.125.peg.1346"/>
<dbReference type="Pfam" id="PF13522">
    <property type="entry name" value="GATase_6"/>
    <property type="match status" value="1"/>
</dbReference>
<keyword evidence="8" id="KW-0028">Amino-acid biosynthesis</keyword>
<comment type="pathway">
    <text evidence="1">Amino-acid biosynthesis; L-asparagine biosynthesis; L-asparagine from L-aspartate (L-Gln route): step 1/1.</text>
</comment>
<dbReference type="SUPFAM" id="SSF56235">
    <property type="entry name" value="N-terminal nucleophile aminohydrolases (Ntn hydrolases)"/>
    <property type="match status" value="1"/>
</dbReference>
<dbReference type="Gene3D" id="3.40.50.620">
    <property type="entry name" value="HUPs"/>
    <property type="match status" value="1"/>
</dbReference>
<dbReference type="InterPro" id="IPR033738">
    <property type="entry name" value="AsnB_N"/>
</dbReference>